<dbReference type="PRINTS" id="PR00368">
    <property type="entry name" value="FADPNR"/>
</dbReference>
<keyword evidence="3" id="KW-1185">Reference proteome</keyword>
<sequence>MLDSMNDAAASLPVVIVGGGFSGAMLAARLAELGQASVLIERGEQVGLGVAYSTPLDDHRLNVRAERMSARPDRPADFTDWLALHAPAFADPNGFAPRRLYGLYVQARLAEAAHPGLIRRIRGEGVRIENETVLLADGARIPGRAVVLATGNPPPRPAVAGEGPRRIADPWRPDALAAIGPDDDVLILGSGLTMVDVVLALQAQGWRGRATVVSRRGLLPQAHGAHHDAPIDLPPEALTGALSRRLASARRLARDHGWRRVMEGYRPITAALWGAATIAERSRFLRHLRPWWDVHRHRIAPEIAAVLERLKAENRLTVVAGRAQAMAADRQAANLTVRLRNGEVQVFSAAWLIDCTGPGHDAACTPLTAALIAEGRARLDAVDLGLDLDAEGRVLHADGVADPGLFVLGPPARAAFWETIAVPDIRQRIEALARALAD</sequence>
<accession>A0A4P1KLV9</accession>
<gene>
    <name evidence="2" type="ORF">NCTC9239_03459</name>
</gene>
<reference evidence="2 3" key="1">
    <citation type="submission" date="2019-04" db="EMBL/GenBank/DDBJ databases">
        <authorList>
            <consortium name="Pathogen Informatics"/>
        </authorList>
    </citation>
    <scope>NUCLEOTIDE SEQUENCE [LARGE SCALE GENOMIC DNA]</scope>
    <source>
        <strain evidence="2 3">NCTC9239</strain>
    </source>
</reference>
<evidence type="ECO:0000313" key="2">
    <source>
        <dbReference type="EMBL" id="VTO20459.1"/>
    </source>
</evidence>
<dbReference type="SUPFAM" id="SSF51905">
    <property type="entry name" value="FAD/NAD(P)-binding domain"/>
    <property type="match status" value="2"/>
</dbReference>
<organism evidence="2 3">
    <name type="scientific">Brevundimonas vancanneytii</name>
    <dbReference type="NCBI Taxonomy" id="1325724"/>
    <lineage>
        <taxon>Bacteria</taxon>
        <taxon>Pseudomonadati</taxon>
        <taxon>Pseudomonadota</taxon>
        <taxon>Alphaproteobacteria</taxon>
        <taxon>Caulobacterales</taxon>
        <taxon>Caulobacteraceae</taxon>
        <taxon>Brevundimonas</taxon>
    </lineage>
</organism>
<dbReference type="Gene3D" id="3.50.50.60">
    <property type="entry name" value="FAD/NAD(P)-binding domain"/>
    <property type="match status" value="2"/>
</dbReference>
<dbReference type="Proteomes" id="UP000309952">
    <property type="component" value="Chromosome"/>
</dbReference>
<dbReference type="InterPro" id="IPR052189">
    <property type="entry name" value="L-asp_N-monooxygenase_NS-form"/>
</dbReference>
<dbReference type="InterPro" id="IPR036188">
    <property type="entry name" value="FAD/NAD-bd_sf"/>
</dbReference>
<dbReference type="PRINTS" id="PR00411">
    <property type="entry name" value="PNDRDTASEI"/>
</dbReference>
<dbReference type="Pfam" id="PF13454">
    <property type="entry name" value="NAD_binding_9"/>
    <property type="match status" value="1"/>
</dbReference>
<dbReference type="PANTHER" id="PTHR40254:SF1">
    <property type="entry name" value="BLR0577 PROTEIN"/>
    <property type="match status" value="1"/>
</dbReference>
<dbReference type="KEGG" id="bvy:NCTC9239_03459"/>
<evidence type="ECO:0000259" key="1">
    <source>
        <dbReference type="Pfam" id="PF13454"/>
    </source>
</evidence>
<evidence type="ECO:0000313" key="3">
    <source>
        <dbReference type="Proteomes" id="UP000309952"/>
    </source>
</evidence>
<dbReference type="EMBL" id="LR588407">
    <property type="protein sequence ID" value="VTO20459.1"/>
    <property type="molecule type" value="Genomic_DNA"/>
</dbReference>
<dbReference type="AlphaFoldDB" id="A0A4P1KLV9"/>
<proteinExistence type="predicted"/>
<name>A0A4P1KLV9_9CAUL</name>
<dbReference type="PANTHER" id="PTHR40254">
    <property type="entry name" value="BLR0577 PROTEIN"/>
    <property type="match status" value="1"/>
</dbReference>
<feature type="domain" description="FAD-dependent urate hydroxylase HpyO/Asp monooxygenase CreE-like FAD/NAD(P)-binding" evidence="1">
    <location>
        <begin position="15"/>
        <end position="152"/>
    </location>
</feature>
<dbReference type="InterPro" id="IPR038732">
    <property type="entry name" value="HpyO/CreE_NAD-binding"/>
</dbReference>
<protein>
    <submittedName>
        <fullName evidence="2">Uncharacterized protein conserved in bacteria</fullName>
    </submittedName>
</protein>